<dbReference type="InterPro" id="IPR004111">
    <property type="entry name" value="Repressor_TetR_C"/>
</dbReference>
<dbReference type="GO" id="GO:0045892">
    <property type="term" value="P:negative regulation of DNA-templated transcription"/>
    <property type="evidence" value="ECO:0007669"/>
    <property type="project" value="InterPro"/>
</dbReference>
<comment type="caution">
    <text evidence="8">The sequence shown here is derived from an EMBL/GenBank/DDBJ whole genome shotgun (WGS) entry which is preliminary data.</text>
</comment>
<accession>A0A9X0QB76</accession>
<dbReference type="GO" id="GO:0046677">
    <property type="term" value="P:response to antibiotic"/>
    <property type="evidence" value="ECO:0007669"/>
    <property type="project" value="InterPro"/>
</dbReference>
<reference evidence="8 9" key="1">
    <citation type="submission" date="2020-08" db="EMBL/GenBank/DDBJ databases">
        <title>Genomic Encyclopedia of Type Strains, Phase IV (KMG-V): Genome sequencing to study the core and pangenomes of soil and plant-associated prokaryotes.</title>
        <authorList>
            <person name="Whitman W."/>
        </authorList>
    </citation>
    <scope>NUCLEOTIDE SEQUENCE [LARGE SCALE GENOMIC DNA]</scope>
    <source>
        <strain evidence="8 9">X5P2</strain>
    </source>
</reference>
<evidence type="ECO:0000256" key="3">
    <source>
        <dbReference type="ARBA" id="ARBA00023015"/>
    </source>
</evidence>
<keyword evidence="9" id="KW-1185">Reference proteome</keyword>
<protein>
    <submittedName>
        <fullName evidence="8">AcrR family transcriptional regulator</fullName>
    </submittedName>
</protein>
<organism evidence="8 9">
    <name type="scientific">Tunturiibacter gelidiferens</name>
    <dbReference type="NCBI Taxonomy" id="3069689"/>
    <lineage>
        <taxon>Bacteria</taxon>
        <taxon>Pseudomonadati</taxon>
        <taxon>Acidobacteriota</taxon>
        <taxon>Terriglobia</taxon>
        <taxon>Terriglobales</taxon>
        <taxon>Acidobacteriaceae</taxon>
        <taxon>Tunturiibacter</taxon>
    </lineage>
</organism>
<dbReference type="EMBL" id="JACHEB010000001">
    <property type="protein sequence ID" value="MBB5327004.1"/>
    <property type="molecule type" value="Genomic_DNA"/>
</dbReference>
<dbReference type="Gene3D" id="1.10.10.60">
    <property type="entry name" value="Homeodomain-like"/>
    <property type="match status" value="1"/>
</dbReference>
<evidence type="ECO:0000256" key="6">
    <source>
        <dbReference type="PROSITE-ProRule" id="PRU00335"/>
    </source>
</evidence>
<comment type="function">
    <text evidence="1">TetR is the repressor of the tetracycline resistance element; its N-terminal region forms a helix-turn-helix structure and binds DNA. Binding of tetracycline to TetR reduces the repressor affinity for the tetracycline resistance gene (tetA) promoter operator sites.</text>
</comment>
<dbReference type="PANTHER" id="PTHR30055:SF151">
    <property type="entry name" value="TRANSCRIPTIONAL REGULATORY PROTEIN"/>
    <property type="match status" value="1"/>
</dbReference>
<dbReference type="GO" id="GO:0000976">
    <property type="term" value="F:transcription cis-regulatory region binding"/>
    <property type="evidence" value="ECO:0007669"/>
    <property type="project" value="TreeGrafter"/>
</dbReference>
<dbReference type="RefSeq" id="WP_183973317.1">
    <property type="nucleotide sequence ID" value="NZ_JACHEB010000001.1"/>
</dbReference>
<proteinExistence type="predicted"/>
<keyword evidence="4 6" id="KW-0238">DNA-binding</keyword>
<feature type="domain" description="HTH tetR-type" evidence="7">
    <location>
        <begin position="7"/>
        <end position="67"/>
    </location>
</feature>
<evidence type="ECO:0000313" key="8">
    <source>
        <dbReference type="EMBL" id="MBB5327004.1"/>
    </source>
</evidence>
<evidence type="ECO:0000256" key="4">
    <source>
        <dbReference type="ARBA" id="ARBA00023125"/>
    </source>
</evidence>
<sequence>MSRQNTNLSRETIAAAALEIADKEGFDAVSMRRIAQELNVGTMSLYYYVKTKDDLVAVMDDALLSEALLPRVPKGWQQAMMEIARHTHALFLRHPWALVSMLSAPPGLNAMRHMEQCLEALAETHMTNSEKLALLATVDDFVFGHALRETANDTAIDTEFAATQLATGAFPRIAKVFAKGRIETRKDRFEQGLQALLNGLPYAATITEGSGKKSKKKKDRH</sequence>
<dbReference type="Gene3D" id="1.10.357.10">
    <property type="entry name" value="Tetracycline Repressor, domain 2"/>
    <property type="match status" value="1"/>
</dbReference>
<name>A0A9X0QB76_9BACT</name>
<dbReference type="InterPro" id="IPR003012">
    <property type="entry name" value="Tet_transcr_reg_TetR"/>
</dbReference>
<dbReference type="InterPro" id="IPR009057">
    <property type="entry name" value="Homeodomain-like_sf"/>
</dbReference>
<dbReference type="InterPro" id="IPR001647">
    <property type="entry name" value="HTH_TetR"/>
</dbReference>
<gene>
    <name evidence="8" type="ORF">HDF14_000598</name>
</gene>
<keyword evidence="3" id="KW-0805">Transcription regulation</keyword>
<dbReference type="SUPFAM" id="SSF46689">
    <property type="entry name" value="Homeodomain-like"/>
    <property type="match status" value="1"/>
</dbReference>
<feature type="DNA-binding region" description="H-T-H motif" evidence="6">
    <location>
        <begin position="30"/>
        <end position="49"/>
    </location>
</feature>
<dbReference type="AlphaFoldDB" id="A0A9X0QB76"/>
<keyword evidence="5" id="KW-0804">Transcription</keyword>
<dbReference type="InterPro" id="IPR036271">
    <property type="entry name" value="Tet_transcr_reg_TetR-rel_C_sf"/>
</dbReference>
<keyword evidence="2" id="KW-0678">Repressor</keyword>
<dbReference type="Pfam" id="PF00440">
    <property type="entry name" value="TetR_N"/>
    <property type="match status" value="1"/>
</dbReference>
<evidence type="ECO:0000256" key="2">
    <source>
        <dbReference type="ARBA" id="ARBA00022491"/>
    </source>
</evidence>
<evidence type="ECO:0000259" key="7">
    <source>
        <dbReference type="PROSITE" id="PS50977"/>
    </source>
</evidence>
<dbReference type="PRINTS" id="PR00400">
    <property type="entry name" value="TETREPRESSOR"/>
</dbReference>
<dbReference type="PROSITE" id="PS50977">
    <property type="entry name" value="HTH_TETR_2"/>
    <property type="match status" value="1"/>
</dbReference>
<dbReference type="Proteomes" id="UP000535182">
    <property type="component" value="Unassembled WGS sequence"/>
</dbReference>
<dbReference type="SUPFAM" id="SSF48498">
    <property type="entry name" value="Tetracyclin repressor-like, C-terminal domain"/>
    <property type="match status" value="1"/>
</dbReference>
<evidence type="ECO:0000256" key="5">
    <source>
        <dbReference type="ARBA" id="ARBA00023163"/>
    </source>
</evidence>
<dbReference type="Pfam" id="PF02909">
    <property type="entry name" value="TetR_C_1"/>
    <property type="match status" value="1"/>
</dbReference>
<dbReference type="PANTHER" id="PTHR30055">
    <property type="entry name" value="HTH-TYPE TRANSCRIPTIONAL REGULATOR RUTR"/>
    <property type="match status" value="1"/>
</dbReference>
<dbReference type="GO" id="GO:0003700">
    <property type="term" value="F:DNA-binding transcription factor activity"/>
    <property type="evidence" value="ECO:0007669"/>
    <property type="project" value="TreeGrafter"/>
</dbReference>
<evidence type="ECO:0000256" key="1">
    <source>
        <dbReference type="ARBA" id="ARBA00002856"/>
    </source>
</evidence>
<dbReference type="InterPro" id="IPR050109">
    <property type="entry name" value="HTH-type_TetR-like_transc_reg"/>
</dbReference>
<evidence type="ECO:0000313" key="9">
    <source>
        <dbReference type="Proteomes" id="UP000535182"/>
    </source>
</evidence>